<dbReference type="PROSITE" id="PS50235">
    <property type="entry name" value="USP_3"/>
    <property type="match status" value="1"/>
</dbReference>
<keyword evidence="11 16" id="KW-0863">Zinc-finger</keyword>
<evidence type="ECO:0000313" key="21">
    <source>
        <dbReference type="EMBL" id="KAH3779395.1"/>
    </source>
</evidence>
<dbReference type="GO" id="GO:0006897">
    <property type="term" value="P:endocytosis"/>
    <property type="evidence" value="ECO:0007669"/>
    <property type="project" value="UniProtKB-KW"/>
</dbReference>
<feature type="domain" description="UBP-type" evidence="19">
    <location>
        <begin position="6"/>
        <end position="114"/>
    </location>
</feature>
<keyword evidence="8" id="KW-0645">Protease</keyword>
<keyword evidence="13" id="KW-0378">Hydrolase</keyword>
<evidence type="ECO:0000256" key="8">
    <source>
        <dbReference type="ARBA" id="ARBA00022670"/>
    </source>
</evidence>
<evidence type="ECO:0000256" key="7">
    <source>
        <dbReference type="ARBA" id="ARBA00022583"/>
    </source>
</evidence>
<organism evidence="21 22">
    <name type="scientific">Dreissena polymorpha</name>
    <name type="common">Zebra mussel</name>
    <name type="synonym">Mytilus polymorpha</name>
    <dbReference type="NCBI Taxonomy" id="45954"/>
    <lineage>
        <taxon>Eukaryota</taxon>
        <taxon>Metazoa</taxon>
        <taxon>Spiralia</taxon>
        <taxon>Lophotrochozoa</taxon>
        <taxon>Mollusca</taxon>
        <taxon>Bivalvia</taxon>
        <taxon>Autobranchia</taxon>
        <taxon>Heteroconchia</taxon>
        <taxon>Euheterodonta</taxon>
        <taxon>Imparidentia</taxon>
        <taxon>Neoheterodontei</taxon>
        <taxon>Myida</taxon>
        <taxon>Dreissenoidea</taxon>
        <taxon>Dreissenidae</taxon>
        <taxon>Dreissena</taxon>
    </lineage>
</organism>
<dbReference type="InterPro" id="IPR006615">
    <property type="entry name" value="Pept_C19_DUSP"/>
</dbReference>
<evidence type="ECO:0000313" key="22">
    <source>
        <dbReference type="Proteomes" id="UP000828390"/>
    </source>
</evidence>
<evidence type="ECO:0000256" key="16">
    <source>
        <dbReference type="PROSITE-ProRule" id="PRU00502"/>
    </source>
</evidence>
<feature type="domain" description="DUSP" evidence="20">
    <location>
        <begin position="730"/>
        <end position="827"/>
    </location>
</feature>
<keyword evidence="10" id="KW-0677">Repeat</keyword>
<evidence type="ECO:0000256" key="6">
    <source>
        <dbReference type="ARBA" id="ARBA00022490"/>
    </source>
</evidence>
<evidence type="ECO:0000259" key="19">
    <source>
        <dbReference type="PROSITE" id="PS50271"/>
    </source>
</evidence>
<feature type="domain" description="DUSP" evidence="20">
    <location>
        <begin position="836"/>
        <end position="938"/>
    </location>
</feature>
<evidence type="ECO:0000256" key="10">
    <source>
        <dbReference type="ARBA" id="ARBA00022737"/>
    </source>
</evidence>
<dbReference type="InterPro" id="IPR028889">
    <property type="entry name" value="USP"/>
</dbReference>
<dbReference type="EC" id="3.4.19.12" evidence="5"/>
<accession>A0A9D4EGW9</accession>
<evidence type="ECO:0000256" key="4">
    <source>
        <dbReference type="ARBA" id="ARBA00008269"/>
    </source>
</evidence>
<feature type="region of interest" description="Disordered" evidence="17">
    <location>
        <begin position="114"/>
        <end position="161"/>
    </location>
</feature>
<evidence type="ECO:0000259" key="20">
    <source>
        <dbReference type="PROSITE" id="PS51283"/>
    </source>
</evidence>
<dbReference type="PANTHER" id="PTHR21646">
    <property type="entry name" value="UBIQUITIN CARBOXYL-TERMINAL HYDROLASE"/>
    <property type="match status" value="1"/>
</dbReference>
<protein>
    <recommendedName>
        <fullName evidence="5">ubiquitinyl hydrolase 1</fullName>
        <ecNumber evidence="5">3.4.19.12</ecNumber>
    </recommendedName>
</protein>
<dbReference type="SMART" id="SM00695">
    <property type="entry name" value="DUSP"/>
    <property type="match status" value="2"/>
</dbReference>
<comment type="subcellular location">
    <subcellularLocation>
        <location evidence="2">Cytoplasm</location>
        <location evidence="2">Cytoskeleton</location>
        <location evidence="2">Microtubule organizing center</location>
        <location evidence="2">Centrosome</location>
    </subcellularLocation>
    <subcellularLocation>
        <location evidence="3">Cytoplasm</location>
        <location evidence="3">Perinuclear region</location>
    </subcellularLocation>
</comment>
<evidence type="ECO:0000256" key="12">
    <source>
        <dbReference type="ARBA" id="ARBA00022786"/>
    </source>
</evidence>
<keyword evidence="22" id="KW-1185">Reference proteome</keyword>
<reference evidence="21" key="2">
    <citation type="submission" date="2020-11" db="EMBL/GenBank/DDBJ databases">
        <authorList>
            <person name="McCartney M.A."/>
            <person name="Auch B."/>
            <person name="Kono T."/>
            <person name="Mallez S."/>
            <person name="Becker A."/>
            <person name="Gohl D.M."/>
            <person name="Silverstein K.A.T."/>
            <person name="Koren S."/>
            <person name="Bechman K.B."/>
            <person name="Herman A."/>
            <person name="Abrahante J.E."/>
            <person name="Garbe J."/>
        </authorList>
    </citation>
    <scope>NUCLEOTIDE SEQUENCE</scope>
    <source>
        <strain evidence="21">Duluth1</strain>
        <tissue evidence="21">Whole animal</tissue>
    </source>
</reference>
<dbReference type="Gene3D" id="3.30.40.10">
    <property type="entry name" value="Zinc/RING finger domain, C3HC4 (zinc finger)"/>
    <property type="match status" value="1"/>
</dbReference>
<dbReference type="Pfam" id="PF06337">
    <property type="entry name" value="DUSP"/>
    <property type="match status" value="2"/>
</dbReference>
<evidence type="ECO:0000256" key="3">
    <source>
        <dbReference type="ARBA" id="ARBA00004556"/>
    </source>
</evidence>
<dbReference type="InterPro" id="IPR018200">
    <property type="entry name" value="USP_CS"/>
</dbReference>
<dbReference type="PANTHER" id="PTHR21646:SF86">
    <property type="entry name" value="UBIQUITIN CARBOXYL-TERMINAL HYDROLASE"/>
    <property type="match status" value="1"/>
</dbReference>
<keyword evidence="6" id="KW-0963">Cytoplasm</keyword>
<dbReference type="InterPro" id="IPR001394">
    <property type="entry name" value="Peptidase_C19_UCH"/>
</dbReference>
<keyword evidence="12" id="KW-0833">Ubl conjugation pathway</keyword>
<evidence type="ECO:0000256" key="17">
    <source>
        <dbReference type="SAM" id="MobiDB-lite"/>
    </source>
</evidence>
<evidence type="ECO:0000256" key="15">
    <source>
        <dbReference type="ARBA" id="ARBA00023212"/>
    </source>
</evidence>
<dbReference type="GO" id="GO:0005813">
    <property type="term" value="C:centrosome"/>
    <property type="evidence" value="ECO:0007669"/>
    <property type="project" value="UniProtKB-SubCell"/>
</dbReference>
<keyword evidence="15" id="KW-0206">Cytoskeleton</keyword>
<dbReference type="CDD" id="cd02674">
    <property type="entry name" value="Peptidase_C19R"/>
    <property type="match status" value="1"/>
</dbReference>
<keyword evidence="14" id="KW-0862">Zinc</keyword>
<dbReference type="GO" id="GO:0008270">
    <property type="term" value="F:zinc ion binding"/>
    <property type="evidence" value="ECO:0007669"/>
    <property type="project" value="UniProtKB-KW"/>
</dbReference>
<dbReference type="GO" id="GO:0004843">
    <property type="term" value="F:cysteine-type deubiquitinase activity"/>
    <property type="evidence" value="ECO:0007669"/>
    <property type="project" value="UniProtKB-EC"/>
</dbReference>
<dbReference type="InterPro" id="IPR038765">
    <property type="entry name" value="Papain-like_cys_pep_sf"/>
</dbReference>
<comment type="similarity">
    <text evidence="4">Belongs to the peptidase C19 family. USP20/USP33 subfamily.</text>
</comment>
<evidence type="ECO:0000256" key="14">
    <source>
        <dbReference type="ARBA" id="ARBA00022833"/>
    </source>
</evidence>
<dbReference type="GO" id="GO:0006508">
    <property type="term" value="P:proteolysis"/>
    <property type="evidence" value="ECO:0007669"/>
    <property type="project" value="UniProtKB-KW"/>
</dbReference>
<dbReference type="InterPro" id="IPR035927">
    <property type="entry name" value="DUSP-like_sf"/>
</dbReference>
<dbReference type="PROSITE" id="PS50271">
    <property type="entry name" value="ZF_UBP"/>
    <property type="match status" value="1"/>
</dbReference>
<dbReference type="PROSITE" id="PS00973">
    <property type="entry name" value="USP_2"/>
    <property type="match status" value="1"/>
</dbReference>
<feature type="region of interest" description="Disordered" evidence="17">
    <location>
        <begin position="1009"/>
        <end position="1038"/>
    </location>
</feature>
<evidence type="ECO:0000256" key="11">
    <source>
        <dbReference type="ARBA" id="ARBA00022771"/>
    </source>
</evidence>
<dbReference type="GO" id="GO:0016579">
    <property type="term" value="P:protein deubiquitination"/>
    <property type="evidence" value="ECO:0007669"/>
    <property type="project" value="InterPro"/>
</dbReference>
<dbReference type="GO" id="GO:0048471">
    <property type="term" value="C:perinuclear region of cytoplasm"/>
    <property type="evidence" value="ECO:0007669"/>
    <property type="project" value="UniProtKB-SubCell"/>
</dbReference>
<dbReference type="PROSITE" id="PS51283">
    <property type="entry name" value="DUSP"/>
    <property type="match status" value="2"/>
</dbReference>
<dbReference type="SUPFAM" id="SSF54001">
    <property type="entry name" value="Cysteine proteinases"/>
    <property type="match status" value="1"/>
</dbReference>
<feature type="region of interest" description="Disordered" evidence="17">
    <location>
        <begin position="273"/>
        <end position="381"/>
    </location>
</feature>
<name>A0A9D4EGW9_DREPO</name>
<dbReference type="Pfam" id="PF02148">
    <property type="entry name" value="zf-UBP"/>
    <property type="match status" value="1"/>
</dbReference>
<feature type="domain" description="USP" evidence="18">
    <location>
        <begin position="164"/>
        <end position="732"/>
    </location>
</feature>
<keyword evidence="9" id="KW-0479">Metal-binding</keyword>
<evidence type="ECO:0000256" key="13">
    <source>
        <dbReference type="ARBA" id="ARBA00022801"/>
    </source>
</evidence>
<gene>
    <name evidence="21" type="ORF">DPMN_157197</name>
</gene>
<feature type="compositionally biased region" description="Low complexity" evidence="17">
    <location>
        <begin position="342"/>
        <end position="353"/>
    </location>
</feature>
<dbReference type="InterPro" id="IPR001607">
    <property type="entry name" value="Znf_UBP"/>
</dbReference>
<dbReference type="InterPro" id="IPR050185">
    <property type="entry name" value="Ub_carboxyl-term_hydrolase"/>
</dbReference>
<evidence type="ECO:0000259" key="18">
    <source>
        <dbReference type="PROSITE" id="PS50235"/>
    </source>
</evidence>
<keyword evidence="7" id="KW-0254">Endocytosis</keyword>
<proteinExistence type="inferred from homology"/>
<feature type="compositionally biased region" description="Basic and acidic residues" evidence="17">
    <location>
        <begin position="369"/>
        <end position="381"/>
    </location>
</feature>
<evidence type="ECO:0000256" key="1">
    <source>
        <dbReference type="ARBA" id="ARBA00000707"/>
    </source>
</evidence>
<feature type="compositionally biased region" description="Basic and acidic residues" evidence="17">
    <location>
        <begin position="1009"/>
        <end position="1026"/>
    </location>
</feature>
<feature type="region of interest" description="Disordered" evidence="17">
    <location>
        <begin position="394"/>
        <end position="441"/>
    </location>
</feature>
<dbReference type="Gene3D" id="3.90.70.10">
    <property type="entry name" value="Cysteine proteinases"/>
    <property type="match status" value="3"/>
</dbReference>
<reference evidence="21" key="1">
    <citation type="journal article" date="2019" name="bioRxiv">
        <title>The Genome of the Zebra Mussel, Dreissena polymorpha: A Resource for Invasive Species Research.</title>
        <authorList>
            <person name="McCartney M.A."/>
            <person name="Auch B."/>
            <person name="Kono T."/>
            <person name="Mallez S."/>
            <person name="Zhang Y."/>
            <person name="Obille A."/>
            <person name="Becker A."/>
            <person name="Abrahante J.E."/>
            <person name="Garbe J."/>
            <person name="Badalamenti J.P."/>
            <person name="Herman A."/>
            <person name="Mangelson H."/>
            <person name="Liachko I."/>
            <person name="Sullivan S."/>
            <person name="Sone E.D."/>
            <person name="Koren S."/>
            <person name="Silverstein K.A.T."/>
            <person name="Beckman K.B."/>
            <person name="Gohl D.M."/>
        </authorList>
    </citation>
    <scope>NUCLEOTIDE SEQUENCE</scope>
    <source>
        <strain evidence="21">Duluth1</strain>
        <tissue evidence="21">Whole animal</tissue>
    </source>
</reference>
<dbReference type="SMART" id="SM00290">
    <property type="entry name" value="ZnF_UBP"/>
    <property type="match status" value="1"/>
</dbReference>
<dbReference type="SUPFAM" id="SSF143791">
    <property type="entry name" value="DUSP-like"/>
    <property type="match status" value="2"/>
</dbReference>
<evidence type="ECO:0000256" key="9">
    <source>
        <dbReference type="ARBA" id="ARBA00022723"/>
    </source>
</evidence>
<comment type="caution">
    <text evidence="21">The sequence shown here is derived from an EMBL/GenBank/DDBJ whole genome shotgun (WGS) entry which is preliminary data.</text>
</comment>
<dbReference type="PROSITE" id="PS00972">
    <property type="entry name" value="USP_1"/>
    <property type="match status" value="1"/>
</dbReference>
<feature type="compositionally biased region" description="Acidic residues" evidence="17">
    <location>
        <begin position="141"/>
        <end position="151"/>
    </location>
</feature>
<dbReference type="AlphaFoldDB" id="A0A9D4EGW9"/>
<dbReference type="SUPFAM" id="SSF57850">
    <property type="entry name" value="RING/U-box"/>
    <property type="match status" value="1"/>
</dbReference>
<evidence type="ECO:0000256" key="5">
    <source>
        <dbReference type="ARBA" id="ARBA00012759"/>
    </source>
</evidence>
<dbReference type="Proteomes" id="UP000828390">
    <property type="component" value="Unassembled WGS sequence"/>
</dbReference>
<dbReference type="InterPro" id="IPR013083">
    <property type="entry name" value="Znf_RING/FYVE/PHD"/>
</dbReference>
<dbReference type="FunFam" id="3.30.2230.10:FF:000001">
    <property type="entry name" value="Ubiquitinyl hydrolase 1"/>
    <property type="match status" value="1"/>
</dbReference>
<dbReference type="EMBL" id="JAIWYP010000008">
    <property type="protein sequence ID" value="KAH3779395.1"/>
    <property type="molecule type" value="Genomic_DNA"/>
</dbReference>
<dbReference type="Gene3D" id="3.30.2230.10">
    <property type="entry name" value="DUSP-like"/>
    <property type="match status" value="2"/>
</dbReference>
<sequence length="1056" mass="119366">MTGKESRCNHVLGIRHVSWEQIRQAQKHEKCDSCNVTDRNLWLCLIGRCSYVGCGESTNDHSSHHADTQAHCLAINLTTQRIWCYNCEMEVYHTKNYPPFIIPEQLAPATGQEIGEELSPESYPQHGVLGGSPQYGPFGGDDSDTEAEDENAGGGHHGKPRGLTGLQNLGNTCYLNAALQALSNCPPLTRFFLDCPGFVHPEKTPKLSMNYMKLMLEMWHKKRPSYLVPSSVVNGIKTVHPMFRGYSQQDTQEFLRCFMDQLHEELKQPIIKETDDQEEGPSIHESSSSPVIGQRNPDKPFQLDTSSSSSQSDYEYETCDSALGSEKDFIDPNELTDEEQLSEMSKLNLSSSSPRELGKQRKSKSKLSKMNDGKNGSFKDLKDFKDAANKSMKNMADNTSVGSEDQKSDPGDYVDAEADPMKSRRHLRTTSGSSDRDLNVKSAKFKQAGGFKTARGPGKTVHYRSVISDVFDGKLNSSVQCLTCERVSTTKETFQDLSLPIPSKDHLHMIHTSSVHGPGTKTGACSEVHQGWFHSMLGWMRSWFLGPMITLQDCLAAFFSADELKGDNMYSCEKCKKLRNGLKFSKVLELPEVLCIHLKRFRHEFYSSKISTYVTFPLANLEMKHYLHKGEMKHYLHKGEFYSSKISRFVSFPLENLEMKHYLHKEHSNAVTTYDLLAVICHHGSAGGGHYTAYCQNVVTEQWYEYDDQYVTEVDVSQVINCEAYVLFYRKQNDHMNSIRQKAEELMMKREPSLMHFFISKQWINRFNTFAEPGPITNQDFLCQHGGVPPQKVEYIADLVLPVSQAMWRFLHDRFGGGPSCNHLFACTQCQKQQQQLRSRQKGELDQFIQLNDQFKEEDNPSVIYAISMTWFKDWENFVREKDDSPPGPIDNKRISIVKNGQVVVRPNSDHGQLSGAMWQYLFGIYGGGPELIVKQVTPPTMRKTLAEQAQSAASWVNKTENAHLMESGSNVSHPIEHKFGCSDGVVELAESRSSSEVETTDMQNVNGMEERVEGESGEVKVGRDDKEDESEELLETVSGVLSCSNDIPEQKLHRD</sequence>
<comment type="catalytic activity">
    <reaction evidence="1">
        <text>Thiol-dependent hydrolysis of ester, thioester, amide, peptide and isopeptide bonds formed by the C-terminal Gly of ubiquitin (a 76-residue protein attached to proteins as an intracellular targeting signal).</text>
        <dbReference type="EC" id="3.4.19.12"/>
    </reaction>
</comment>
<evidence type="ECO:0000256" key="2">
    <source>
        <dbReference type="ARBA" id="ARBA00004300"/>
    </source>
</evidence>
<dbReference type="Pfam" id="PF00443">
    <property type="entry name" value="UCH"/>
    <property type="match status" value="1"/>
</dbReference>